<protein>
    <submittedName>
        <fullName evidence="1">Uncharacterized protein</fullName>
    </submittedName>
</protein>
<dbReference type="InterPro" id="IPR054053">
    <property type="entry name" value="DUF6887"/>
</dbReference>
<name>A0A3S1CX28_9CYAN</name>
<proteinExistence type="predicted"/>
<accession>A0A3S1CX28</accession>
<gene>
    <name evidence="1" type="ORF">DSM106972_007680</name>
</gene>
<comment type="caution">
    <text evidence="1">The sequence shown here is derived from an EMBL/GenBank/DDBJ whole genome shotgun (WGS) entry which is preliminary data.</text>
</comment>
<dbReference type="Pfam" id="PF21826">
    <property type="entry name" value="DUF6887"/>
    <property type="match status" value="1"/>
</dbReference>
<evidence type="ECO:0000313" key="1">
    <source>
        <dbReference type="EMBL" id="RUT10273.1"/>
    </source>
</evidence>
<reference evidence="1" key="1">
    <citation type="submission" date="2018-12" db="EMBL/GenBank/DDBJ databases">
        <authorList>
            <person name="Will S."/>
            <person name="Neumann-Schaal M."/>
            <person name="Henke P."/>
        </authorList>
    </citation>
    <scope>NUCLEOTIDE SEQUENCE</scope>
    <source>
        <strain evidence="1">PCC 7102</strain>
    </source>
</reference>
<organism evidence="1 2">
    <name type="scientific">Dulcicalothrix desertica PCC 7102</name>
    <dbReference type="NCBI Taxonomy" id="232991"/>
    <lineage>
        <taxon>Bacteria</taxon>
        <taxon>Bacillati</taxon>
        <taxon>Cyanobacteriota</taxon>
        <taxon>Cyanophyceae</taxon>
        <taxon>Nostocales</taxon>
        <taxon>Calotrichaceae</taxon>
        <taxon>Dulcicalothrix</taxon>
    </lineage>
</organism>
<dbReference type="EMBL" id="RSCL01000001">
    <property type="protein sequence ID" value="RUT10273.1"/>
    <property type="molecule type" value="Genomic_DNA"/>
</dbReference>
<sequence length="69" mass="8211">MSKPDFATMTRPELRQYILEHREDDEAVSIYAERFRDPNAKVYLPEQGFDDPEVATALRERLERQRNQA</sequence>
<keyword evidence="2" id="KW-1185">Reference proteome</keyword>
<evidence type="ECO:0000313" key="2">
    <source>
        <dbReference type="Proteomes" id="UP000271624"/>
    </source>
</evidence>
<dbReference type="RefSeq" id="WP_019488228.1">
    <property type="nucleotide sequence ID" value="NZ_RSCL01000001.1"/>
</dbReference>
<dbReference type="OrthoDB" id="426753at2"/>
<dbReference type="Proteomes" id="UP000271624">
    <property type="component" value="Unassembled WGS sequence"/>
</dbReference>
<reference evidence="1" key="2">
    <citation type="journal article" date="2019" name="Genome Biol. Evol.">
        <title>Day and night: Metabolic profiles and evolutionary relationships of six axenic non-marine cyanobacteria.</title>
        <authorList>
            <person name="Will S.E."/>
            <person name="Henke P."/>
            <person name="Boedeker C."/>
            <person name="Huang S."/>
            <person name="Brinkmann H."/>
            <person name="Rohde M."/>
            <person name="Jarek M."/>
            <person name="Friedl T."/>
            <person name="Seufert S."/>
            <person name="Schumacher M."/>
            <person name="Overmann J."/>
            <person name="Neumann-Schaal M."/>
            <person name="Petersen J."/>
        </authorList>
    </citation>
    <scope>NUCLEOTIDE SEQUENCE [LARGE SCALE GENOMIC DNA]</scope>
    <source>
        <strain evidence="1">PCC 7102</strain>
    </source>
</reference>
<dbReference type="AlphaFoldDB" id="A0A3S1CX28"/>